<feature type="transmembrane region" description="Helical" evidence="1">
    <location>
        <begin position="12"/>
        <end position="34"/>
    </location>
</feature>
<keyword evidence="1" id="KW-0812">Transmembrane</keyword>
<dbReference type="Proteomes" id="UP001596484">
    <property type="component" value="Unassembled WGS sequence"/>
</dbReference>
<name>A0ABW2RXY5_9NOCA</name>
<organism evidence="2 3">
    <name type="scientific">Rhodococcus daqingensis</name>
    <dbReference type="NCBI Taxonomy" id="2479363"/>
    <lineage>
        <taxon>Bacteria</taxon>
        <taxon>Bacillati</taxon>
        <taxon>Actinomycetota</taxon>
        <taxon>Actinomycetes</taxon>
        <taxon>Mycobacteriales</taxon>
        <taxon>Nocardiaceae</taxon>
        <taxon>Rhodococcus</taxon>
    </lineage>
</organism>
<evidence type="ECO:0000256" key="1">
    <source>
        <dbReference type="SAM" id="Phobius"/>
    </source>
</evidence>
<evidence type="ECO:0000313" key="2">
    <source>
        <dbReference type="EMBL" id="MFC7448676.1"/>
    </source>
</evidence>
<gene>
    <name evidence="2" type="ORF">ACFQS9_12330</name>
</gene>
<sequence length="192" mass="21418">MDLGWFGDAWGWFNTARVASLGAVVAATVAVLALQRSMRDSRSRARPMVAAELVPDRYADGVAHLVVRNFGPSLAKNVRVAFDPPLHQVDAEDASLRYIERRYSSLVATLVPGAELRNVYWDADRTMPPPVTVTLECESADGRWYRRPDRYRDEFVLDAEVIRHGTYVTSPADPKESLKAIAKAMKSIARTN</sequence>
<dbReference type="EMBL" id="JBHTCS010000014">
    <property type="protein sequence ID" value="MFC7448676.1"/>
    <property type="molecule type" value="Genomic_DNA"/>
</dbReference>
<evidence type="ECO:0000313" key="3">
    <source>
        <dbReference type="Proteomes" id="UP001596484"/>
    </source>
</evidence>
<dbReference type="RefSeq" id="WP_378404989.1">
    <property type="nucleotide sequence ID" value="NZ_JBHTCS010000014.1"/>
</dbReference>
<comment type="caution">
    <text evidence="2">The sequence shown here is derived from an EMBL/GenBank/DDBJ whole genome shotgun (WGS) entry which is preliminary data.</text>
</comment>
<protein>
    <submittedName>
        <fullName evidence="2">Uncharacterized protein</fullName>
    </submittedName>
</protein>
<keyword evidence="3" id="KW-1185">Reference proteome</keyword>
<reference evidence="3" key="1">
    <citation type="journal article" date="2019" name="Int. J. Syst. Evol. Microbiol.">
        <title>The Global Catalogue of Microorganisms (GCM) 10K type strain sequencing project: providing services to taxonomists for standard genome sequencing and annotation.</title>
        <authorList>
            <consortium name="The Broad Institute Genomics Platform"/>
            <consortium name="The Broad Institute Genome Sequencing Center for Infectious Disease"/>
            <person name="Wu L."/>
            <person name="Ma J."/>
        </authorList>
    </citation>
    <scope>NUCLEOTIDE SEQUENCE [LARGE SCALE GENOMIC DNA]</scope>
    <source>
        <strain evidence="3">ICMP 19430</strain>
    </source>
</reference>
<keyword evidence="1" id="KW-0472">Membrane</keyword>
<accession>A0ABW2RXY5</accession>
<proteinExistence type="predicted"/>
<keyword evidence="1" id="KW-1133">Transmembrane helix</keyword>